<evidence type="ECO:0000256" key="5">
    <source>
        <dbReference type="ARBA" id="ARBA00023136"/>
    </source>
</evidence>
<dbReference type="EMBL" id="CP042817">
    <property type="protein sequence ID" value="QEJ98998.1"/>
    <property type="molecule type" value="Genomic_DNA"/>
</dbReference>
<dbReference type="GO" id="GO:0015744">
    <property type="term" value="P:succinate transport"/>
    <property type="evidence" value="ECO:0007669"/>
    <property type="project" value="TreeGrafter"/>
</dbReference>
<keyword evidence="3 7" id="KW-0812">Transmembrane</keyword>
<evidence type="ECO:0000256" key="1">
    <source>
        <dbReference type="ARBA" id="ARBA00004651"/>
    </source>
</evidence>
<dbReference type="PANTHER" id="PTHR34390">
    <property type="entry name" value="UPF0442 PROTEIN YJJB-RELATED"/>
    <property type="match status" value="1"/>
</dbReference>
<reference evidence="11 13" key="3">
    <citation type="submission" date="2019-08" db="EMBL/GenBank/DDBJ databases">
        <authorList>
            <person name="Kuhnert P."/>
        </authorList>
    </citation>
    <scope>NUCLEOTIDE SEQUENCE [LARGE SCALE GENOMIC DNA]</scope>
    <source>
        <strain evidence="11 13">B36.5</strain>
    </source>
</reference>
<evidence type="ECO:0000259" key="9">
    <source>
        <dbReference type="Pfam" id="PF12821"/>
    </source>
</evidence>
<evidence type="ECO:0000313" key="10">
    <source>
        <dbReference type="EMBL" id="CEM61361.1"/>
    </source>
</evidence>
<proteinExistence type="inferred from homology"/>
<dbReference type="Proteomes" id="UP000042527">
    <property type="component" value="Unassembled WGS sequence"/>
</dbReference>
<feature type="transmembrane region" description="Helical" evidence="7">
    <location>
        <begin position="113"/>
        <end position="134"/>
    </location>
</feature>
<evidence type="ECO:0000313" key="12">
    <source>
        <dbReference type="Proteomes" id="UP000042527"/>
    </source>
</evidence>
<dbReference type="GO" id="GO:0005886">
    <property type="term" value="C:plasma membrane"/>
    <property type="evidence" value="ECO:0007669"/>
    <property type="project" value="UniProtKB-SubCell"/>
</dbReference>
<dbReference type="Pfam" id="PF12821">
    <property type="entry name" value="ThrE_2"/>
    <property type="match status" value="1"/>
</dbReference>
<evidence type="ECO:0000259" key="8">
    <source>
        <dbReference type="Pfam" id="PF06738"/>
    </source>
</evidence>
<dbReference type="PANTHER" id="PTHR34390:SF2">
    <property type="entry name" value="SUCCINATE TRANSPORTER SUBUNIT YJJP-RELATED"/>
    <property type="match status" value="1"/>
</dbReference>
<feature type="transmembrane region" description="Helical" evidence="7">
    <location>
        <begin position="228"/>
        <end position="252"/>
    </location>
</feature>
<feature type="transmembrane region" description="Helical" evidence="7">
    <location>
        <begin position="376"/>
        <end position="399"/>
    </location>
</feature>
<gene>
    <name evidence="11" type="ORF">FUT82_14035</name>
    <name evidence="10" type="ORF">TPHV1_180026</name>
</gene>
<reference evidence="10" key="2">
    <citation type="submission" date="2015-01" db="EMBL/GenBank/DDBJ databases">
        <authorList>
            <person name="Xiang T."/>
            <person name="Song Y."/>
            <person name="Huang L."/>
            <person name="Wang B."/>
            <person name="Wu P."/>
        </authorList>
    </citation>
    <scope>NUCLEOTIDE SEQUENCE [LARGE SCALE GENOMIC DNA]</scope>
    <source>
        <strain evidence="10">V1</strain>
    </source>
</reference>
<feature type="transmembrane region" description="Helical" evidence="7">
    <location>
        <begin position="312"/>
        <end position="335"/>
    </location>
</feature>
<dbReference type="AlphaFoldDB" id="A0A0B7GXK3"/>
<name>A0A0B7GXK3_TREPH</name>
<keyword evidence="2" id="KW-1003">Cell membrane</keyword>
<dbReference type="InterPro" id="IPR024528">
    <property type="entry name" value="ThrE_2"/>
</dbReference>
<dbReference type="GeneID" id="57752316"/>
<feature type="domain" description="Threonine/Serine exporter ThrE" evidence="9">
    <location>
        <begin position="268"/>
        <end position="394"/>
    </location>
</feature>
<accession>A0A0B7GXK3</accession>
<dbReference type="GO" id="GO:0022857">
    <property type="term" value="F:transmembrane transporter activity"/>
    <property type="evidence" value="ECO:0007669"/>
    <property type="project" value="InterPro"/>
</dbReference>
<dbReference type="Pfam" id="PF06738">
    <property type="entry name" value="ThrE"/>
    <property type="match status" value="1"/>
</dbReference>
<evidence type="ECO:0000313" key="13">
    <source>
        <dbReference type="Proteomes" id="UP000323594"/>
    </source>
</evidence>
<dbReference type="InterPro" id="IPR050539">
    <property type="entry name" value="ThrE_Dicarb/AminoAcid_Exp"/>
</dbReference>
<feature type="transmembrane region" description="Helical" evidence="7">
    <location>
        <begin position="289"/>
        <end position="306"/>
    </location>
</feature>
<dbReference type="EMBL" id="CDNC01000010">
    <property type="protein sequence ID" value="CEM61361.1"/>
    <property type="molecule type" value="Genomic_DNA"/>
</dbReference>
<keyword evidence="5 7" id="KW-0472">Membrane</keyword>
<organism evidence="10 12">
    <name type="scientific">Treponema phagedenis</name>
    <dbReference type="NCBI Taxonomy" id="162"/>
    <lineage>
        <taxon>Bacteria</taxon>
        <taxon>Pseudomonadati</taxon>
        <taxon>Spirochaetota</taxon>
        <taxon>Spirochaetia</taxon>
        <taxon>Spirochaetales</taxon>
        <taxon>Treponemataceae</taxon>
        <taxon>Treponema</taxon>
    </lineage>
</organism>
<feature type="transmembrane region" description="Helical" evidence="7">
    <location>
        <begin position="264"/>
        <end position="282"/>
    </location>
</feature>
<dbReference type="Proteomes" id="UP000323594">
    <property type="component" value="Chromosome"/>
</dbReference>
<dbReference type="RefSeq" id="WP_024752186.1">
    <property type="nucleotide sequence ID" value="NZ_CDNC01000010.1"/>
</dbReference>
<keyword evidence="12" id="KW-1185">Reference proteome</keyword>
<evidence type="ECO:0000256" key="2">
    <source>
        <dbReference type="ARBA" id="ARBA00022475"/>
    </source>
</evidence>
<dbReference type="OrthoDB" id="9813917at2"/>
<evidence type="ECO:0000256" key="4">
    <source>
        <dbReference type="ARBA" id="ARBA00022989"/>
    </source>
</evidence>
<comment type="subcellular location">
    <subcellularLocation>
        <location evidence="1">Cell membrane</location>
        <topology evidence="1">Multi-pass membrane protein</topology>
    </subcellularLocation>
</comment>
<protein>
    <submittedName>
        <fullName evidence="11">Threonine/serine exporter family protein</fullName>
    </submittedName>
</protein>
<evidence type="ECO:0000313" key="11">
    <source>
        <dbReference type="EMBL" id="QEJ98998.1"/>
    </source>
</evidence>
<reference evidence="12" key="1">
    <citation type="submission" date="2015-01" db="EMBL/GenBank/DDBJ databases">
        <authorList>
            <person name="Manzoor Shahid"/>
            <person name="Zubair Saima"/>
        </authorList>
    </citation>
    <scope>NUCLEOTIDE SEQUENCE [LARGE SCALE GENOMIC DNA]</scope>
    <source>
        <strain evidence="12">V1</strain>
    </source>
</reference>
<feature type="domain" description="Threonine/serine exporter-like N-terminal" evidence="8">
    <location>
        <begin position="9"/>
        <end position="247"/>
    </location>
</feature>
<sequence length="418" mass="44312">MDIQIIADTALNAGAQVLINGGETYRAEETMSFIAQALGAENISSFVTPTIVMISCTSQAGVRNTSIKRIKRRETNLNRLSLVNDFSRKISSKQLLGSEAITGIKEISESPGYSAYAVIFFAAVSAFCFSLMFKGCLKEALISFVLGAIMKSCLFFAAPLALPEFMLCILGAAITSTLSGVAVAMGLVQGFGNINIAVLMALVPGVAIVNAIRDCIAGDFMAGNARILEAFMIAAGLSIGASVGLLLFPISGGYQSALLIWEDPLPAFCLSAIAVAAFSYLFNVSKKDIPWAALIGGAGWVIYIILRNDYVSAISAYIIGAFIIGLISEIFAVALKRPATVFIIPGIIPFVPGGGMYETMLYAVLNNQKDFTSTGFATLLGAGGIALGIALASVFARLYSKIRKQYKRWFYRSSSGSS</sequence>
<evidence type="ECO:0000256" key="6">
    <source>
        <dbReference type="ARBA" id="ARBA00034125"/>
    </source>
</evidence>
<evidence type="ECO:0000256" key="3">
    <source>
        <dbReference type="ARBA" id="ARBA00022692"/>
    </source>
</evidence>
<feature type="transmembrane region" description="Helical" evidence="7">
    <location>
        <begin position="342"/>
        <end position="364"/>
    </location>
</feature>
<feature type="transmembrane region" description="Helical" evidence="7">
    <location>
        <begin position="194"/>
        <end position="216"/>
    </location>
</feature>
<comment type="similarity">
    <text evidence="6">Belongs to the ThrE exporter (TC 2.A.79) family.</text>
</comment>
<keyword evidence="4 7" id="KW-1133">Transmembrane helix</keyword>
<dbReference type="InterPro" id="IPR010619">
    <property type="entry name" value="ThrE-like_N"/>
</dbReference>
<evidence type="ECO:0000256" key="7">
    <source>
        <dbReference type="SAM" id="Phobius"/>
    </source>
</evidence>